<accession>A0ABW3MMU3</accession>
<protein>
    <submittedName>
        <fullName evidence="4">ABC transporter substrate-binding protein</fullName>
    </submittedName>
</protein>
<comment type="caution">
    <text evidence="4">The sequence shown here is derived from an EMBL/GenBank/DDBJ whole genome shotgun (WGS) entry which is preliminary data.</text>
</comment>
<dbReference type="NCBIfam" id="NF038402">
    <property type="entry name" value="TroA_like"/>
    <property type="match status" value="1"/>
</dbReference>
<dbReference type="InterPro" id="IPR002491">
    <property type="entry name" value="ABC_transptr_periplasmic_BD"/>
</dbReference>
<dbReference type="CDD" id="cd01143">
    <property type="entry name" value="YvrC"/>
    <property type="match status" value="1"/>
</dbReference>
<dbReference type="Gene3D" id="3.40.50.1980">
    <property type="entry name" value="Nitrogenase molybdenum iron protein domain"/>
    <property type="match status" value="2"/>
</dbReference>
<dbReference type="Pfam" id="PF01497">
    <property type="entry name" value="Peripla_BP_2"/>
    <property type="match status" value="1"/>
</dbReference>
<dbReference type="EMBL" id="JBHTIS010003695">
    <property type="protein sequence ID" value="MFD1051567.1"/>
    <property type="molecule type" value="Genomic_DNA"/>
</dbReference>
<name>A0ABW3MMU3_9PSEU</name>
<dbReference type="SUPFAM" id="SSF53807">
    <property type="entry name" value="Helical backbone' metal receptor"/>
    <property type="match status" value="1"/>
</dbReference>
<keyword evidence="5" id="KW-1185">Reference proteome</keyword>
<proteinExistence type="inferred from homology"/>
<dbReference type="PROSITE" id="PS50983">
    <property type="entry name" value="FE_B12_PBP"/>
    <property type="match status" value="1"/>
</dbReference>
<evidence type="ECO:0000313" key="5">
    <source>
        <dbReference type="Proteomes" id="UP001597045"/>
    </source>
</evidence>
<evidence type="ECO:0000313" key="4">
    <source>
        <dbReference type="EMBL" id="MFD1051567.1"/>
    </source>
</evidence>
<dbReference type="PANTHER" id="PTHR30535:SF34">
    <property type="entry name" value="MOLYBDATE-BINDING PROTEIN MOLA"/>
    <property type="match status" value="1"/>
</dbReference>
<dbReference type="Proteomes" id="UP001597045">
    <property type="component" value="Unassembled WGS sequence"/>
</dbReference>
<feature type="domain" description="Fe/B12 periplasmic-binding" evidence="3">
    <location>
        <begin position="1"/>
        <end position="201"/>
    </location>
</feature>
<organism evidence="4 5">
    <name type="scientific">Kibdelosporangium lantanae</name>
    <dbReference type="NCBI Taxonomy" id="1497396"/>
    <lineage>
        <taxon>Bacteria</taxon>
        <taxon>Bacillati</taxon>
        <taxon>Actinomycetota</taxon>
        <taxon>Actinomycetes</taxon>
        <taxon>Pseudonocardiales</taxon>
        <taxon>Pseudonocardiaceae</taxon>
        <taxon>Kibdelosporangium</taxon>
    </lineage>
</organism>
<dbReference type="InterPro" id="IPR050902">
    <property type="entry name" value="ABC_Transporter_SBP"/>
</dbReference>
<evidence type="ECO:0000256" key="2">
    <source>
        <dbReference type="ARBA" id="ARBA00022729"/>
    </source>
</evidence>
<gene>
    <name evidence="4" type="ORF">ACFQ1S_41465</name>
</gene>
<dbReference type="InterPro" id="IPR054828">
    <property type="entry name" value="Vit_B12_bind_prot"/>
</dbReference>
<reference evidence="5" key="1">
    <citation type="journal article" date="2019" name="Int. J. Syst. Evol. Microbiol.">
        <title>The Global Catalogue of Microorganisms (GCM) 10K type strain sequencing project: providing services to taxonomists for standard genome sequencing and annotation.</title>
        <authorList>
            <consortium name="The Broad Institute Genomics Platform"/>
            <consortium name="The Broad Institute Genome Sequencing Center for Infectious Disease"/>
            <person name="Wu L."/>
            <person name="Ma J."/>
        </authorList>
    </citation>
    <scope>NUCLEOTIDE SEQUENCE [LARGE SCALE GENOMIC DNA]</scope>
    <source>
        <strain evidence="5">JCM 31486</strain>
    </source>
</reference>
<keyword evidence="2" id="KW-0732">Signal</keyword>
<feature type="non-terminal residue" evidence="4">
    <location>
        <position position="201"/>
    </location>
</feature>
<dbReference type="PANTHER" id="PTHR30535">
    <property type="entry name" value="VITAMIN B12-BINDING PROTEIN"/>
    <property type="match status" value="1"/>
</dbReference>
<evidence type="ECO:0000256" key="1">
    <source>
        <dbReference type="ARBA" id="ARBA00008814"/>
    </source>
</evidence>
<comment type="similarity">
    <text evidence="1">Belongs to the bacterial solute-binding protein 8 family.</text>
</comment>
<sequence length="201" mass="21230">MSLGPTSTETLFAIGAGKQVTAVDDQSNYPAEAPRSALSGLTPNIEAIANYKPDLVIASRDTGKLTENLGKVHIPVLVLPAANTLQDAYDQMALLGKATGHTQEATKLVTDTQSRIRSIVDGTAKPAKPLSYYYELDQTFYSVTSKTFIGQVIGQFGMTNIADKAPEAGGYPQLSAEAVSSADPDLVFLADTKCCGQNAEV</sequence>
<evidence type="ECO:0000259" key="3">
    <source>
        <dbReference type="PROSITE" id="PS50983"/>
    </source>
</evidence>